<feature type="binding site" evidence="8">
    <location>
        <position position="67"/>
    </location>
    <ligand>
        <name>(R)-pantoate</name>
        <dbReference type="ChEBI" id="CHEBI:15980"/>
    </ligand>
</feature>
<comment type="caution">
    <text evidence="9">The sequence shown here is derived from an EMBL/GenBank/DDBJ whole genome shotgun (WGS) entry which is preliminary data.</text>
</comment>
<evidence type="ECO:0000256" key="3">
    <source>
        <dbReference type="ARBA" id="ARBA00022598"/>
    </source>
</evidence>
<keyword evidence="8" id="KW-0963">Cytoplasm</keyword>
<dbReference type="OrthoDB" id="9773087at2"/>
<evidence type="ECO:0000256" key="4">
    <source>
        <dbReference type="ARBA" id="ARBA00022655"/>
    </source>
</evidence>
<feature type="active site" description="Proton donor" evidence="8">
    <location>
        <position position="43"/>
    </location>
</feature>
<feature type="binding site" evidence="8">
    <location>
        <position position="159"/>
    </location>
    <ligand>
        <name>(R)-pantoate</name>
        <dbReference type="ChEBI" id="CHEBI:15980"/>
    </ligand>
</feature>
<dbReference type="EMBL" id="QMFB01000016">
    <property type="protein sequence ID" value="RAV18489.1"/>
    <property type="molecule type" value="Genomic_DNA"/>
</dbReference>
<comment type="pathway">
    <text evidence="1 8">Cofactor biosynthesis; (R)-pantothenate biosynthesis; (R)-pantothenate from (R)-pantoate and beta-alanine: step 1/1.</text>
</comment>
<gene>
    <name evidence="8" type="primary">panC</name>
    <name evidence="9" type="ORF">DQG23_24615</name>
</gene>
<name>A0A329MET1_9BACL</name>
<dbReference type="PANTHER" id="PTHR21299:SF1">
    <property type="entry name" value="PANTOATE--BETA-ALANINE LIGASE"/>
    <property type="match status" value="1"/>
</dbReference>
<dbReference type="NCBIfam" id="TIGR00018">
    <property type="entry name" value="panC"/>
    <property type="match status" value="1"/>
</dbReference>
<keyword evidence="10" id="KW-1185">Reference proteome</keyword>
<dbReference type="Pfam" id="PF02569">
    <property type="entry name" value="Pantoate_ligase"/>
    <property type="match status" value="1"/>
</dbReference>
<accession>A0A329MET1</accession>
<dbReference type="CDD" id="cd00560">
    <property type="entry name" value="PanC"/>
    <property type="match status" value="1"/>
</dbReference>
<dbReference type="UniPathway" id="UPA00028">
    <property type="reaction ID" value="UER00005"/>
</dbReference>
<dbReference type="InterPro" id="IPR042176">
    <property type="entry name" value="Pantoate_ligase_C"/>
</dbReference>
<dbReference type="HAMAP" id="MF_00158">
    <property type="entry name" value="PanC"/>
    <property type="match status" value="1"/>
</dbReference>
<keyword evidence="6 8" id="KW-0067">ATP-binding</keyword>
<dbReference type="AlphaFoldDB" id="A0A329MET1"/>
<comment type="miscellaneous">
    <text evidence="8">The reaction proceeds by a bi uni uni bi ping pong mechanism.</text>
</comment>
<evidence type="ECO:0000256" key="2">
    <source>
        <dbReference type="ARBA" id="ARBA00009256"/>
    </source>
</evidence>
<dbReference type="GO" id="GO:0004592">
    <property type="term" value="F:pantoate-beta-alanine ligase activity"/>
    <property type="evidence" value="ECO:0007669"/>
    <property type="project" value="UniProtKB-UniRule"/>
</dbReference>
<protein>
    <recommendedName>
        <fullName evidence="8">Pantothenate synthetase</fullName>
        <shortName evidence="8">PS</shortName>
        <ecNumber evidence="8">6.3.2.1</ecNumber>
    </recommendedName>
    <alternativeName>
        <fullName evidence="8">Pantoate--beta-alanine ligase</fullName>
    </alternativeName>
    <alternativeName>
        <fullName evidence="8">Pantoate-activating enzyme</fullName>
    </alternativeName>
</protein>
<comment type="subunit">
    <text evidence="8">Homodimer.</text>
</comment>
<dbReference type="GO" id="GO:0005829">
    <property type="term" value="C:cytosol"/>
    <property type="evidence" value="ECO:0007669"/>
    <property type="project" value="TreeGrafter"/>
</dbReference>
<sequence>MEVVTTIEELRAALDLRRGKPLGSNKTGKIGFVPTMGFLHDGHASLMERAKRECDTVVLSIFVNPLQFGPNEDFDRYPRDEERDKAIARREGVDFIFMPDVQTMYPQRIRTTVSVSGVTEKLCGASRPGHFDGVATVVSKLFNIVQPDRAYFGMKDAQQVAVVEQMTKDLNMRVTIVPCPTLREADGLAMSSRNVYLSADERKQALVLSQALGFAEKWSAEAGEDSESVIRRVRNHIESAPSAVIDYVELLSYPSLTSTQEWSEAGITDDRMVLALAVKFGKTRLIDNRILPINKAWMNKAEEAGACSGR</sequence>
<evidence type="ECO:0000256" key="8">
    <source>
        <dbReference type="HAMAP-Rule" id="MF_00158"/>
    </source>
</evidence>
<dbReference type="Gene3D" id="3.40.50.620">
    <property type="entry name" value="HUPs"/>
    <property type="match status" value="1"/>
</dbReference>
<dbReference type="InterPro" id="IPR004821">
    <property type="entry name" value="Cyt_trans-like"/>
</dbReference>
<keyword evidence="5 8" id="KW-0547">Nucleotide-binding</keyword>
<evidence type="ECO:0000256" key="7">
    <source>
        <dbReference type="ARBA" id="ARBA00048258"/>
    </source>
</evidence>
<feature type="binding site" evidence="8">
    <location>
        <begin position="36"/>
        <end position="43"/>
    </location>
    <ligand>
        <name>ATP</name>
        <dbReference type="ChEBI" id="CHEBI:30616"/>
    </ligand>
</feature>
<dbReference type="EC" id="6.3.2.1" evidence="8"/>
<evidence type="ECO:0000256" key="5">
    <source>
        <dbReference type="ARBA" id="ARBA00022741"/>
    </source>
</evidence>
<proteinExistence type="inferred from homology"/>
<feature type="binding site" evidence="8">
    <location>
        <position position="182"/>
    </location>
    <ligand>
        <name>ATP</name>
        <dbReference type="ChEBI" id="CHEBI:30616"/>
    </ligand>
</feature>
<keyword evidence="3 8" id="KW-0436">Ligase</keyword>
<dbReference type="NCBIfam" id="TIGR00125">
    <property type="entry name" value="cyt_tran_rel"/>
    <property type="match status" value="1"/>
</dbReference>
<dbReference type="GO" id="GO:0005524">
    <property type="term" value="F:ATP binding"/>
    <property type="evidence" value="ECO:0007669"/>
    <property type="project" value="UniProtKB-KW"/>
</dbReference>
<dbReference type="SUPFAM" id="SSF52374">
    <property type="entry name" value="Nucleotidylyl transferase"/>
    <property type="match status" value="1"/>
</dbReference>
<dbReference type="InterPro" id="IPR003721">
    <property type="entry name" value="Pantoate_ligase"/>
</dbReference>
<dbReference type="Proteomes" id="UP000250369">
    <property type="component" value="Unassembled WGS sequence"/>
</dbReference>
<dbReference type="PANTHER" id="PTHR21299">
    <property type="entry name" value="CYTIDYLATE KINASE/PANTOATE-BETA-ALANINE LIGASE"/>
    <property type="match status" value="1"/>
</dbReference>
<dbReference type="FunFam" id="3.40.50.620:FF:000013">
    <property type="entry name" value="Pantothenate synthetase"/>
    <property type="match status" value="1"/>
</dbReference>
<reference evidence="9 10" key="1">
    <citation type="journal article" date="2009" name="Int. J. Syst. Evol. Microbiol.">
        <title>Paenibacillus contaminans sp. nov., isolated from a contaminated laboratory plate.</title>
        <authorList>
            <person name="Chou J.H."/>
            <person name="Lee J.H."/>
            <person name="Lin M.C."/>
            <person name="Chang P.S."/>
            <person name="Arun A.B."/>
            <person name="Young C.C."/>
            <person name="Chen W.M."/>
        </authorList>
    </citation>
    <scope>NUCLEOTIDE SEQUENCE [LARGE SCALE GENOMIC DNA]</scope>
    <source>
        <strain evidence="9 10">CKOBP-6</strain>
    </source>
</reference>
<evidence type="ECO:0000313" key="9">
    <source>
        <dbReference type="EMBL" id="RAV18489.1"/>
    </source>
</evidence>
<comment type="similarity">
    <text evidence="2 8">Belongs to the pantothenate synthetase family.</text>
</comment>
<comment type="subcellular location">
    <subcellularLocation>
        <location evidence="8">Cytoplasm</location>
    </subcellularLocation>
</comment>
<organism evidence="9 10">
    <name type="scientific">Paenibacillus contaminans</name>
    <dbReference type="NCBI Taxonomy" id="450362"/>
    <lineage>
        <taxon>Bacteria</taxon>
        <taxon>Bacillati</taxon>
        <taxon>Bacillota</taxon>
        <taxon>Bacilli</taxon>
        <taxon>Bacillales</taxon>
        <taxon>Paenibacillaceae</taxon>
        <taxon>Paenibacillus</taxon>
    </lineage>
</organism>
<keyword evidence="4 8" id="KW-0566">Pantothenate biosynthesis</keyword>
<feature type="binding site" evidence="8">
    <location>
        <begin position="190"/>
        <end position="193"/>
    </location>
    <ligand>
        <name>ATP</name>
        <dbReference type="ChEBI" id="CHEBI:30616"/>
    </ligand>
</feature>
<dbReference type="GO" id="GO:0015940">
    <property type="term" value="P:pantothenate biosynthetic process"/>
    <property type="evidence" value="ECO:0007669"/>
    <property type="project" value="UniProtKB-UniRule"/>
</dbReference>
<evidence type="ECO:0000256" key="1">
    <source>
        <dbReference type="ARBA" id="ARBA00004990"/>
    </source>
</evidence>
<dbReference type="Gene3D" id="3.30.1300.10">
    <property type="entry name" value="Pantoate-beta-alanine ligase, C-terminal domain"/>
    <property type="match status" value="1"/>
</dbReference>
<comment type="function">
    <text evidence="8">Catalyzes the condensation of pantoate with beta-alanine in an ATP-dependent reaction via a pantoyl-adenylate intermediate.</text>
</comment>
<dbReference type="RefSeq" id="WP_113033628.1">
    <property type="nucleotide sequence ID" value="NZ_QMFB01000016.1"/>
</dbReference>
<feature type="binding site" evidence="8">
    <location>
        <begin position="153"/>
        <end position="156"/>
    </location>
    <ligand>
        <name>ATP</name>
        <dbReference type="ChEBI" id="CHEBI:30616"/>
    </ligand>
</feature>
<dbReference type="InterPro" id="IPR014729">
    <property type="entry name" value="Rossmann-like_a/b/a_fold"/>
</dbReference>
<evidence type="ECO:0000313" key="10">
    <source>
        <dbReference type="Proteomes" id="UP000250369"/>
    </source>
</evidence>
<comment type="catalytic activity">
    <reaction evidence="7 8">
        <text>(R)-pantoate + beta-alanine + ATP = (R)-pantothenate + AMP + diphosphate + H(+)</text>
        <dbReference type="Rhea" id="RHEA:10912"/>
        <dbReference type="ChEBI" id="CHEBI:15378"/>
        <dbReference type="ChEBI" id="CHEBI:15980"/>
        <dbReference type="ChEBI" id="CHEBI:29032"/>
        <dbReference type="ChEBI" id="CHEBI:30616"/>
        <dbReference type="ChEBI" id="CHEBI:33019"/>
        <dbReference type="ChEBI" id="CHEBI:57966"/>
        <dbReference type="ChEBI" id="CHEBI:456215"/>
        <dbReference type="EC" id="6.3.2.1"/>
    </reaction>
</comment>
<evidence type="ECO:0000256" key="6">
    <source>
        <dbReference type="ARBA" id="ARBA00022840"/>
    </source>
</evidence>
<feature type="binding site" evidence="8">
    <location>
        <position position="67"/>
    </location>
    <ligand>
        <name>beta-alanine</name>
        <dbReference type="ChEBI" id="CHEBI:57966"/>
    </ligand>
</feature>